<name>A0ACB8U377_9APHY</name>
<gene>
    <name evidence="1" type="ORF">BDY19DRAFT_949237</name>
</gene>
<protein>
    <submittedName>
        <fullName evidence="1">Uncharacterized protein</fullName>
    </submittedName>
</protein>
<comment type="caution">
    <text evidence="1">The sequence shown here is derived from an EMBL/GenBank/DDBJ whole genome shotgun (WGS) entry which is preliminary data.</text>
</comment>
<sequence length="85" mass="9498">MLRCLLIVCCTVSQVRKTSTSIRPSAVCAPRPEELETGDAWLQIPTKGVGKLYKVSEVVYACNARFQESGHGTRYILDKNAVKRR</sequence>
<keyword evidence="2" id="KW-1185">Reference proteome</keyword>
<accession>A0ACB8U377</accession>
<dbReference type="EMBL" id="MU274913">
    <property type="protein sequence ID" value="KAI0088688.1"/>
    <property type="molecule type" value="Genomic_DNA"/>
</dbReference>
<proteinExistence type="predicted"/>
<dbReference type="Proteomes" id="UP001055072">
    <property type="component" value="Unassembled WGS sequence"/>
</dbReference>
<evidence type="ECO:0000313" key="2">
    <source>
        <dbReference type="Proteomes" id="UP001055072"/>
    </source>
</evidence>
<evidence type="ECO:0000313" key="1">
    <source>
        <dbReference type="EMBL" id="KAI0088688.1"/>
    </source>
</evidence>
<organism evidence="1 2">
    <name type="scientific">Irpex rosettiformis</name>
    <dbReference type="NCBI Taxonomy" id="378272"/>
    <lineage>
        <taxon>Eukaryota</taxon>
        <taxon>Fungi</taxon>
        <taxon>Dikarya</taxon>
        <taxon>Basidiomycota</taxon>
        <taxon>Agaricomycotina</taxon>
        <taxon>Agaricomycetes</taxon>
        <taxon>Polyporales</taxon>
        <taxon>Irpicaceae</taxon>
        <taxon>Irpex</taxon>
    </lineage>
</organism>
<reference evidence="1" key="1">
    <citation type="journal article" date="2021" name="Environ. Microbiol.">
        <title>Gene family expansions and transcriptome signatures uncover fungal adaptations to wood decay.</title>
        <authorList>
            <person name="Hage H."/>
            <person name="Miyauchi S."/>
            <person name="Viragh M."/>
            <person name="Drula E."/>
            <person name="Min B."/>
            <person name="Chaduli D."/>
            <person name="Navarro D."/>
            <person name="Favel A."/>
            <person name="Norest M."/>
            <person name="Lesage-Meessen L."/>
            <person name="Balint B."/>
            <person name="Merenyi Z."/>
            <person name="de Eugenio L."/>
            <person name="Morin E."/>
            <person name="Martinez A.T."/>
            <person name="Baldrian P."/>
            <person name="Stursova M."/>
            <person name="Martinez M.J."/>
            <person name="Novotny C."/>
            <person name="Magnuson J.K."/>
            <person name="Spatafora J.W."/>
            <person name="Maurice S."/>
            <person name="Pangilinan J."/>
            <person name="Andreopoulos W."/>
            <person name="LaButti K."/>
            <person name="Hundley H."/>
            <person name="Na H."/>
            <person name="Kuo A."/>
            <person name="Barry K."/>
            <person name="Lipzen A."/>
            <person name="Henrissat B."/>
            <person name="Riley R."/>
            <person name="Ahrendt S."/>
            <person name="Nagy L.G."/>
            <person name="Grigoriev I.V."/>
            <person name="Martin F."/>
            <person name="Rosso M.N."/>
        </authorList>
    </citation>
    <scope>NUCLEOTIDE SEQUENCE</scope>
    <source>
        <strain evidence="1">CBS 384.51</strain>
    </source>
</reference>